<reference evidence="2" key="1">
    <citation type="submission" date="2018-11" db="EMBL/GenBank/DDBJ databases">
        <authorList>
            <consortium name="Pathogen Informatics"/>
        </authorList>
    </citation>
    <scope>NUCLEOTIDE SEQUENCE</scope>
</reference>
<dbReference type="Proteomes" id="UP000784294">
    <property type="component" value="Unassembled WGS sequence"/>
</dbReference>
<dbReference type="EMBL" id="CAAALY010128226">
    <property type="protein sequence ID" value="VEL31938.1"/>
    <property type="molecule type" value="Genomic_DNA"/>
</dbReference>
<dbReference type="AlphaFoldDB" id="A0A3S5AKW0"/>
<evidence type="ECO:0000313" key="2">
    <source>
        <dbReference type="EMBL" id="VEL31938.1"/>
    </source>
</evidence>
<evidence type="ECO:0000313" key="3">
    <source>
        <dbReference type="Proteomes" id="UP000784294"/>
    </source>
</evidence>
<name>A0A3S5AKW0_9PLAT</name>
<keyword evidence="3" id="KW-1185">Reference proteome</keyword>
<gene>
    <name evidence="2" type="ORF">PXEA_LOCUS25378</name>
</gene>
<accession>A0A3S5AKW0</accession>
<feature type="region of interest" description="Disordered" evidence="1">
    <location>
        <begin position="53"/>
        <end position="99"/>
    </location>
</feature>
<comment type="caution">
    <text evidence="2">The sequence shown here is derived from an EMBL/GenBank/DDBJ whole genome shotgun (WGS) entry which is preliminary data.</text>
</comment>
<feature type="compositionally biased region" description="Basic and acidic residues" evidence="1">
    <location>
        <begin position="80"/>
        <end position="92"/>
    </location>
</feature>
<protein>
    <submittedName>
        <fullName evidence="2">Uncharacterized protein</fullName>
    </submittedName>
</protein>
<feature type="compositionally biased region" description="Polar residues" evidence="1">
    <location>
        <begin position="53"/>
        <end position="63"/>
    </location>
</feature>
<proteinExistence type="predicted"/>
<evidence type="ECO:0000256" key="1">
    <source>
        <dbReference type="SAM" id="MobiDB-lite"/>
    </source>
</evidence>
<organism evidence="2 3">
    <name type="scientific">Protopolystoma xenopodis</name>
    <dbReference type="NCBI Taxonomy" id="117903"/>
    <lineage>
        <taxon>Eukaryota</taxon>
        <taxon>Metazoa</taxon>
        <taxon>Spiralia</taxon>
        <taxon>Lophotrochozoa</taxon>
        <taxon>Platyhelminthes</taxon>
        <taxon>Monogenea</taxon>
        <taxon>Polyopisthocotylea</taxon>
        <taxon>Polystomatidea</taxon>
        <taxon>Polystomatidae</taxon>
        <taxon>Protopolystoma</taxon>
    </lineage>
</organism>
<sequence>MHSVGVSDDTIDVLVRQPPVVFNKAAHARPVMSSISCLTDRVATQEQASLTEAPITRSQASQASEEKRYTVEHGVSTDEPPTRVHRATDTEQQHTAQSSFGVQTPADLLDKFVSREAVEQANRILEEQWAHYRNGLVSTAVSTLPTPRLITVGVSTLLDKGNMISQAVDATDSNLLLSLFDRNIREYEGLRLNRQVAKAAQTTRSNAVNSLNSV</sequence>